<dbReference type="InterPro" id="IPR052512">
    <property type="entry name" value="4CMD/NDH-1_regulator"/>
</dbReference>
<proteinExistence type="predicted"/>
<dbReference type="STRING" id="701347.Entcl_4333"/>
<dbReference type="InterPro" id="IPR029032">
    <property type="entry name" value="AhpD-like"/>
</dbReference>
<organism evidence="2 3">
    <name type="scientific">Enterobacter lignolyticus (strain SCF1)</name>
    <dbReference type="NCBI Taxonomy" id="701347"/>
    <lineage>
        <taxon>Bacteria</taxon>
        <taxon>Pseudomonadati</taxon>
        <taxon>Pseudomonadota</taxon>
        <taxon>Gammaproteobacteria</taxon>
        <taxon>Enterobacterales</taxon>
        <taxon>Enterobacteriaceae</taxon>
        <taxon>Pluralibacter</taxon>
    </lineage>
</organism>
<dbReference type="SUPFAM" id="SSF69118">
    <property type="entry name" value="AhpD-like"/>
    <property type="match status" value="1"/>
</dbReference>
<dbReference type="PANTHER" id="PTHR33570:SF10">
    <property type="entry name" value="GAMMA-CARBOXYMUCONOLACTONE DECARBOXYLASE"/>
    <property type="match status" value="1"/>
</dbReference>
<gene>
    <name evidence="2" type="ordered locus">Entcl_4333</name>
</gene>
<evidence type="ECO:0000259" key="1">
    <source>
        <dbReference type="Pfam" id="PF02627"/>
    </source>
</evidence>
<evidence type="ECO:0000313" key="2">
    <source>
        <dbReference type="EMBL" id="ADO50563.1"/>
    </source>
</evidence>
<name>E3G4U5_ENTLS</name>
<dbReference type="PANTHER" id="PTHR33570">
    <property type="entry name" value="4-CARBOXYMUCONOLACTONE DECARBOXYLASE FAMILY PROTEIN"/>
    <property type="match status" value="1"/>
</dbReference>
<dbReference type="AlphaFoldDB" id="E3G4U5"/>
<protein>
    <submittedName>
        <fullName evidence="2">Carboxymuconolactone decarboxylase</fullName>
    </submittedName>
</protein>
<dbReference type="KEGG" id="esc:Entcl_4333"/>
<reference evidence="3" key="1">
    <citation type="submission" date="2010-10" db="EMBL/GenBank/DDBJ databases">
        <title>Complete sequence of Enterobacter cloacae SCF1.</title>
        <authorList>
            <consortium name="US DOE Joint Genome Institute"/>
            <person name="Lucas S."/>
            <person name="Copeland A."/>
            <person name="Lapidus A."/>
            <person name="Cheng J.-F."/>
            <person name="Bruce D."/>
            <person name="Goodwin L."/>
            <person name="Pitluck S."/>
            <person name="Davenport K."/>
            <person name="Detter J.C."/>
            <person name="Han C."/>
            <person name="Tapia R."/>
            <person name="Land M."/>
            <person name="Hauser L."/>
            <person name="Chang Y.-J."/>
            <person name="Jeffries C."/>
            <person name="Kyrpides N."/>
            <person name="Ivanova N."/>
            <person name="Mikhailova N."/>
            <person name="DeAngelis K."/>
            <person name="Arkin A.P."/>
            <person name="Chivian D."/>
            <person name="Edwards B."/>
            <person name="Woo H."/>
            <person name="Hazen T.C."/>
            <person name="Woyke T."/>
        </authorList>
    </citation>
    <scope>NUCLEOTIDE SEQUENCE [LARGE SCALE GENOMIC DNA]</scope>
    <source>
        <strain evidence="3">SCF1</strain>
    </source>
</reference>
<sequence length="126" mass="13577">MHSERFITGQKMLQQVDGQGGDGVVKSLQDIAPDFARYLIEFPFGDIYSRPGMNLRDREIATVAALTALGNAAPQLKVHLAAALNVGLTQEEIVEVIMQMAVYAGFPAALNGLFAAKEVFAANPKE</sequence>
<dbReference type="Gene3D" id="1.20.1290.10">
    <property type="entry name" value="AhpD-like"/>
    <property type="match status" value="1"/>
</dbReference>
<dbReference type="Pfam" id="PF02627">
    <property type="entry name" value="CMD"/>
    <property type="match status" value="1"/>
</dbReference>
<dbReference type="eggNOG" id="COG0599">
    <property type="taxonomic scope" value="Bacteria"/>
</dbReference>
<feature type="domain" description="Carboxymuconolactone decarboxylase-like" evidence="1">
    <location>
        <begin position="33"/>
        <end position="118"/>
    </location>
</feature>
<dbReference type="Proteomes" id="UP000006872">
    <property type="component" value="Chromosome"/>
</dbReference>
<reference evidence="2 3" key="2">
    <citation type="journal article" date="2011" name="Stand. Genomic Sci.">
        <title>Complete genome sequence of 'Enterobacter lignolyticus' SCF1.</title>
        <authorList>
            <person name="Deangelis K.M."/>
            <person name="D'Haeseleer P."/>
            <person name="Chivian D."/>
            <person name="Fortney J.L."/>
            <person name="Khudyakov J."/>
            <person name="Simmons B."/>
            <person name="Woo H."/>
            <person name="Arkin A.P."/>
            <person name="Davenport K.W."/>
            <person name="Goodwin L."/>
            <person name="Chen A."/>
            <person name="Ivanova N."/>
            <person name="Kyrpides N.C."/>
            <person name="Mavromatis K."/>
            <person name="Woyke T."/>
            <person name="Hazen T.C."/>
        </authorList>
    </citation>
    <scope>NUCLEOTIDE SEQUENCE [LARGE SCALE GENOMIC DNA]</scope>
    <source>
        <strain evidence="2 3">SCF1</strain>
    </source>
</reference>
<dbReference type="RefSeq" id="WP_013368273.1">
    <property type="nucleotide sequence ID" value="NC_014618.1"/>
</dbReference>
<dbReference type="EMBL" id="CP002272">
    <property type="protein sequence ID" value="ADO50563.1"/>
    <property type="molecule type" value="Genomic_DNA"/>
</dbReference>
<evidence type="ECO:0000313" key="3">
    <source>
        <dbReference type="Proteomes" id="UP000006872"/>
    </source>
</evidence>
<keyword evidence="3" id="KW-1185">Reference proteome</keyword>
<dbReference type="GO" id="GO:0051920">
    <property type="term" value="F:peroxiredoxin activity"/>
    <property type="evidence" value="ECO:0007669"/>
    <property type="project" value="InterPro"/>
</dbReference>
<dbReference type="InterPro" id="IPR003779">
    <property type="entry name" value="CMD-like"/>
</dbReference>
<accession>E3G4U5</accession>
<dbReference type="HOGENOM" id="CLU_070025_2_1_6"/>